<keyword evidence="1" id="KW-0812">Transmembrane</keyword>
<feature type="transmembrane region" description="Helical" evidence="1">
    <location>
        <begin position="43"/>
        <end position="64"/>
    </location>
</feature>
<proteinExistence type="predicted"/>
<dbReference type="AlphaFoldDB" id="A0A7G9TB41"/>
<dbReference type="GeneID" id="81472398"/>
<evidence type="ECO:0000313" key="3">
    <source>
        <dbReference type="Proteomes" id="UP000515838"/>
    </source>
</evidence>
<protein>
    <submittedName>
        <fullName evidence="2">Uncharacterized protein</fullName>
    </submittedName>
</protein>
<keyword evidence="1" id="KW-0472">Membrane</keyword>
<evidence type="ECO:0000256" key="1">
    <source>
        <dbReference type="SAM" id="Phobius"/>
    </source>
</evidence>
<organism evidence="2 3">
    <name type="scientific">Pseudoxanthomonas mexicana</name>
    <dbReference type="NCBI Taxonomy" id="128785"/>
    <lineage>
        <taxon>Bacteria</taxon>
        <taxon>Pseudomonadati</taxon>
        <taxon>Pseudomonadota</taxon>
        <taxon>Gammaproteobacteria</taxon>
        <taxon>Lysobacterales</taxon>
        <taxon>Lysobacteraceae</taxon>
        <taxon>Pseudoxanthomonas</taxon>
    </lineage>
</organism>
<dbReference type="EMBL" id="CP060731">
    <property type="protein sequence ID" value="QNN77316.1"/>
    <property type="molecule type" value="Genomic_DNA"/>
</dbReference>
<dbReference type="RefSeq" id="WP_187572941.1">
    <property type="nucleotide sequence ID" value="NZ_CP060731.1"/>
</dbReference>
<feature type="transmembrane region" description="Helical" evidence="1">
    <location>
        <begin position="121"/>
        <end position="138"/>
    </location>
</feature>
<sequence length="180" mass="20024">MSKVAASRVDWTFARYLAICFVSALALAPPLQPAYHGKADAMAALVTVFTVLAGFMLAVMALAADGRNLRRKDWRQDTYFLKEIRDRLARYRMMFHLYLLVPALAIVTFIGPAWGEGVQRFAEGFVLFLAIFALLWSFRIPGEITSAHVRQLQAAIKEQRDAEHAEILDSSSGSDDGTGK</sequence>
<feature type="transmembrane region" description="Helical" evidence="1">
    <location>
        <begin position="95"/>
        <end position="115"/>
    </location>
</feature>
<gene>
    <name evidence="2" type="ORF">IAE60_15540</name>
</gene>
<keyword evidence="1" id="KW-1133">Transmembrane helix</keyword>
<accession>A0A7G9TB41</accession>
<dbReference type="Proteomes" id="UP000515838">
    <property type="component" value="Chromosome"/>
</dbReference>
<evidence type="ECO:0000313" key="2">
    <source>
        <dbReference type="EMBL" id="QNN77316.1"/>
    </source>
</evidence>
<name>A0A7G9TB41_PSEMX</name>
<reference evidence="2 3" key="1">
    <citation type="submission" date="2020-08" db="EMBL/GenBank/DDBJ databases">
        <title>Streptomycin Non-resistant strain, P. mexicana.</title>
        <authorList>
            <person name="Ganesh-Kumar S."/>
            <person name="Zhe T."/>
            <person name="Yu Z."/>
            <person name="Min Y."/>
        </authorList>
    </citation>
    <scope>NUCLEOTIDE SEQUENCE [LARGE SCALE GENOMIC DNA]</scope>
    <source>
        <strain evidence="2 3">GTZY2</strain>
    </source>
</reference>